<evidence type="ECO:0000256" key="2">
    <source>
        <dbReference type="PROSITE-ProRule" id="PRU00339"/>
    </source>
</evidence>
<feature type="repeat" description="TPR" evidence="2">
    <location>
        <begin position="213"/>
        <end position="246"/>
    </location>
</feature>
<proteinExistence type="predicted"/>
<dbReference type="STRING" id="1076937.SAMN04488120_1263"/>
<sequence length="596" mass="67304">MNGISIEESRRNLDVAFRELKAGRLNEARVAFTRLCNDPGCGADAYRGLAAICWRQGQMATAIEYLRQAVSLAPDHPDAHADLAFVLMAARQLAAALPHMERLVALQPHNPDAWHNLGKLLGDLRELESARQAFERSLQLAPDRRPTLVTYARTLAACGDDEGAERIWERIIALQPNIAEGYQGLAEVQFARGHLHRCLETYRRGVQAVPDSPEMHMGLAQLTEDLGDREGAERSFRQALALRPDWPIALEGLLTLIRDRAEPELLTRARAIVEDPRRPPQDRANVGFGLGKALDARDPDAAFAIWTLANRARREQIGPYDRDRLTRRIDRTIAAFSDAQYERLRNAGDPDPRPVFVIGMPRSGTTLVEQIIAAHPQAHGYGELPEIGRIARELPRRAGSIQKWPEVLSVVDEQVLKSAAADYLANLVRREPSSAMRWIDKAPLNFFYAGLIALMFPRATIIWCRRDPRDVCVSIYGENFSLDQGFATDLADLGYFYREHMRLMRHWCRLFGERIYECVYEDLVAAPEAGTRRLIDVVGLPWDDACLAFHRNDRAVLTPSRWQVRQPMYAQSVGRWRRYARHIGPLLEALGDEAPA</sequence>
<dbReference type="InterPro" id="IPR011990">
    <property type="entry name" value="TPR-like_helical_dom_sf"/>
</dbReference>
<evidence type="ECO:0000256" key="1">
    <source>
        <dbReference type="ARBA" id="ARBA00022679"/>
    </source>
</evidence>
<accession>A0A1I2KQ73</accession>
<dbReference type="PROSITE" id="PS50293">
    <property type="entry name" value="TPR_REGION"/>
    <property type="match status" value="1"/>
</dbReference>
<dbReference type="InterPro" id="IPR027417">
    <property type="entry name" value="P-loop_NTPase"/>
</dbReference>
<evidence type="ECO:0000313" key="5">
    <source>
        <dbReference type="Proteomes" id="UP000199771"/>
    </source>
</evidence>
<keyword evidence="5" id="KW-1185">Reference proteome</keyword>
<protein>
    <submittedName>
        <fullName evidence="4">Tfp pilus assembly protein PilF</fullName>
    </submittedName>
</protein>
<dbReference type="Pfam" id="PF13428">
    <property type="entry name" value="TPR_14"/>
    <property type="match status" value="1"/>
</dbReference>
<evidence type="ECO:0000259" key="3">
    <source>
        <dbReference type="Pfam" id="PF23914"/>
    </source>
</evidence>
<dbReference type="PROSITE" id="PS50005">
    <property type="entry name" value="TPR"/>
    <property type="match status" value="3"/>
</dbReference>
<dbReference type="AlphaFoldDB" id="A0A1I2KQ73"/>
<dbReference type="OrthoDB" id="9815894at2"/>
<feature type="repeat" description="TPR" evidence="2">
    <location>
        <begin position="111"/>
        <end position="144"/>
    </location>
</feature>
<dbReference type="PANTHER" id="PTHR12788">
    <property type="entry name" value="PROTEIN-TYROSINE SULFOTRANSFERASE 2"/>
    <property type="match status" value="1"/>
</dbReference>
<feature type="repeat" description="TPR" evidence="2">
    <location>
        <begin position="43"/>
        <end position="76"/>
    </location>
</feature>
<dbReference type="Proteomes" id="UP000199771">
    <property type="component" value="Unassembled WGS sequence"/>
</dbReference>
<dbReference type="SMART" id="SM00028">
    <property type="entry name" value="TPR"/>
    <property type="match status" value="5"/>
</dbReference>
<dbReference type="RefSeq" id="WP_091536006.1">
    <property type="nucleotide sequence ID" value="NZ_FOOC01000026.1"/>
</dbReference>
<dbReference type="Gene3D" id="3.40.50.300">
    <property type="entry name" value="P-loop containing nucleotide triphosphate hydrolases"/>
    <property type="match status" value="1"/>
</dbReference>
<dbReference type="Pfam" id="PF23914">
    <property type="entry name" value="TPR_CcmH_CycH"/>
    <property type="match status" value="1"/>
</dbReference>
<dbReference type="SUPFAM" id="SSF52540">
    <property type="entry name" value="P-loop containing nucleoside triphosphate hydrolases"/>
    <property type="match status" value="1"/>
</dbReference>
<dbReference type="InterPro" id="IPR056413">
    <property type="entry name" value="TPR_CcmH_CycH"/>
</dbReference>
<dbReference type="GO" id="GO:0008476">
    <property type="term" value="F:protein-tyrosine sulfotransferase activity"/>
    <property type="evidence" value="ECO:0007669"/>
    <property type="project" value="InterPro"/>
</dbReference>
<gene>
    <name evidence="4" type="ORF">SAMN04488120_1263</name>
</gene>
<feature type="domain" description="Cytochrome c-type biogenesis protein H TPR" evidence="3">
    <location>
        <begin position="107"/>
        <end position="212"/>
    </location>
</feature>
<dbReference type="EMBL" id="FOOC01000026">
    <property type="protein sequence ID" value="SFF68673.1"/>
    <property type="molecule type" value="Genomic_DNA"/>
</dbReference>
<evidence type="ECO:0000313" key="4">
    <source>
        <dbReference type="EMBL" id="SFF68673.1"/>
    </source>
</evidence>
<keyword evidence="1" id="KW-0808">Transferase</keyword>
<dbReference type="Pfam" id="PF13469">
    <property type="entry name" value="Sulfotransfer_3"/>
    <property type="match status" value="1"/>
</dbReference>
<keyword evidence="2" id="KW-0802">TPR repeat</keyword>
<dbReference type="InterPro" id="IPR026634">
    <property type="entry name" value="TPST-like"/>
</dbReference>
<dbReference type="Pfam" id="PF13181">
    <property type="entry name" value="TPR_8"/>
    <property type="match status" value="1"/>
</dbReference>
<name>A0A1I2KQ73_9GAMM</name>
<organism evidence="4 5">
    <name type="scientific">Fontimonas thermophila</name>
    <dbReference type="NCBI Taxonomy" id="1076937"/>
    <lineage>
        <taxon>Bacteria</taxon>
        <taxon>Pseudomonadati</taxon>
        <taxon>Pseudomonadota</taxon>
        <taxon>Gammaproteobacteria</taxon>
        <taxon>Nevskiales</taxon>
        <taxon>Nevskiaceae</taxon>
        <taxon>Fontimonas</taxon>
    </lineage>
</organism>
<dbReference type="SUPFAM" id="SSF48452">
    <property type="entry name" value="TPR-like"/>
    <property type="match status" value="1"/>
</dbReference>
<dbReference type="Gene3D" id="1.25.40.10">
    <property type="entry name" value="Tetratricopeptide repeat domain"/>
    <property type="match status" value="2"/>
</dbReference>
<dbReference type="PANTHER" id="PTHR12788:SF10">
    <property type="entry name" value="PROTEIN-TYROSINE SULFOTRANSFERASE"/>
    <property type="match status" value="1"/>
</dbReference>
<reference evidence="4 5" key="1">
    <citation type="submission" date="2016-10" db="EMBL/GenBank/DDBJ databases">
        <authorList>
            <person name="de Groot N.N."/>
        </authorList>
    </citation>
    <scope>NUCLEOTIDE SEQUENCE [LARGE SCALE GENOMIC DNA]</scope>
    <source>
        <strain evidence="4 5">DSM 23609</strain>
    </source>
</reference>
<dbReference type="InterPro" id="IPR019734">
    <property type="entry name" value="TPR_rpt"/>
</dbReference>